<dbReference type="PANTHER" id="PTHR46890">
    <property type="entry name" value="NON-LTR RETROLELEMENT REVERSE TRANSCRIPTASE-LIKE PROTEIN-RELATED"/>
    <property type="match status" value="1"/>
</dbReference>
<dbReference type="AlphaFoldDB" id="A0AAV3RTZ6"/>
<accession>A0AAV3RTZ6</accession>
<dbReference type="InterPro" id="IPR043502">
    <property type="entry name" value="DNA/RNA_pol_sf"/>
</dbReference>
<dbReference type="PANTHER" id="PTHR46890:SF48">
    <property type="entry name" value="RNA-DIRECTED DNA POLYMERASE"/>
    <property type="match status" value="1"/>
</dbReference>
<feature type="domain" description="Reverse transcriptase" evidence="1">
    <location>
        <begin position="229"/>
        <end position="456"/>
    </location>
</feature>
<dbReference type="Proteomes" id="UP001454036">
    <property type="component" value="Unassembled WGS sequence"/>
</dbReference>
<dbReference type="Pfam" id="PF00078">
    <property type="entry name" value="RVT_1"/>
    <property type="match status" value="1"/>
</dbReference>
<dbReference type="InterPro" id="IPR000477">
    <property type="entry name" value="RT_dom"/>
</dbReference>
<evidence type="ECO:0000313" key="2">
    <source>
        <dbReference type="EMBL" id="GAA0185196.1"/>
    </source>
</evidence>
<dbReference type="InterPro" id="IPR052343">
    <property type="entry name" value="Retrotransposon-Effector_Assoc"/>
</dbReference>
<evidence type="ECO:0000313" key="3">
    <source>
        <dbReference type="Proteomes" id="UP001454036"/>
    </source>
</evidence>
<proteinExistence type="predicted"/>
<organism evidence="2 3">
    <name type="scientific">Lithospermum erythrorhizon</name>
    <name type="common">Purple gromwell</name>
    <name type="synonym">Lithospermum officinale var. erythrorhizon</name>
    <dbReference type="NCBI Taxonomy" id="34254"/>
    <lineage>
        <taxon>Eukaryota</taxon>
        <taxon>Viridiplantae</taxon>
        <taxon>Streptophyta</taxon>
        <taxon>Embryophyta</taxon>
        <taxon>Tracheophyta</taxon>
        <taxon>Spermatophyta</taxon>
        <taxon>Magnoliopsida</taxon>
        <taxon>eudicotyledons</taxon>
        <taxon>Gunneridae</taxon>
        <taxon>Pentapetalae</taxon>
        <taxon>asterids</taxon>
        <taxon>lamiids</taxon>
        <taxon>Boraginales</taxon>
        <taxon>Boraginaceae</taxon>
        <taxon>Boraginoideae</taxon>
        <taxon>Lithospermeae</taxon>
        <taxon>Lithospermum</taxon>
    </lineage>
</organism>
<name>A0AAV3RTZ6_LITER</name>
<dbReference type="PROSITE" id="PS50878">
    <property type="entry name" value="RT_POL"/>
    <property type="match status" value="1"/>
</dbReference>
<dbReference type="CDD" id="cd01650">
    <property type="entry name" value="RT_nLTR_like"/>
    <property type="match status" value="1"/>
</dbReference>
<sequence length="456" mass="52104">MDFVFCNESWLRVFDKSAAHLLAPGVSDHSQIVIQLDQEIVSGPKPFKYKVFWQDHPDYLDVFKSAWVSSHRGQFWISFSLWLVLKKNLTILNRTDFSNLVARVKEKNLRFDLARLSKAEAALMRDKDRVTWIEKGDASISFFYRSVLAYKNQQKISMVMDEEGKSVTDPKGIEELVVKFYKELFTSKRTLIVSQMAEGKSSGPDGLSFEFYKYHWEYIQEDLFVVMRDIFPTGRVPAWMNLTTLSLIPKVDHPSSVRDYRPISCCNNFYKAVTRILMSRMKSLMPGLIFLSQSAFIPGRNLGDSVMMLQEMVQGYHVDDGVPKAAIKVDLQKAYDMVEWSSLWAVMEAMQFPVRFVSLLKTCVENAGFSVNINGTLKGWFTSSRGLGQGDPISSYLFILVLDVFNGLMRKAVEGPEFIFYPGCQRLGITHLSFADDMVILVSADPESFKIVKDTL</sequence>
<keyword evidence="3" id="KW-1185">Reference proteome</keyword>
<dbReference type="SUPFAM" id="SSF56672">
    <property type="entry name" value="DNA/RNA polymerases"/>
    <property type="match status" value="1"/>
</dbReference>
<gene>
    <name evidence="2" type="ORF">LIER_32484</name>
</gene>
<comment type="caution">
    <text evidence="2">The sequence shown here is derived from an EMBL/GenBank/DDBJ whole genome shotgun (WGS) entry which is preliminary data.</text>
</comment>
<protein>
    <recommendedName>
        <fullName evidence="1">Reverse transcriptase domain-containing protein</fullName>
    </recommendedName>
</protein>
<dbReference type="EMBL" id="BAABME010012512">
    <property type="protein sequence ID" value="GAA0185196.1"/>
    <property type="molecule type" value="Genomic_DNA"/>
</dbReference>
<evidence type="ECO:0000259" key="1">
    <source>
        <dbReference type="PROSITE" id="PS50878"/>
    </source>
</evidence>
<reference evidence="2 3" key="1">
    <citation type="submission" date="2024-01" db="EMBL/GenBank/DDBJ databases">
        <title>The complete chloroplast genome sequence of Lithospermum erythrorhizon: insights into the phylogenetic relationship among Boraginaceae species and the maternal lineages of purple gromwells.</title>
        <authorList>
            <person name="Okada T."/>
            <person name="Watanabe K."/>
        </authorList>
    </citation>
    <scope>NUCLEOTIDE SEQUENCE [LARGE SCALE GENOMIC DNA]</scope>
</reference>